<sequence>MAELAICSGLRGTWGERSWLLPDPVTAQVIKTSRVMCRGILISSQILYETTRIDQSRCAVLDINMHEKTKSPFDTVTIDVLLFDGFSNHCLANTLEPFRAANTITGQMPYQWRLLSLEGGLVRSSSGILVQTEMATASRPTCDYLMVTASYGHLALCSSQVLTALRALFANAKCLVGLDMGSWLLAAAGQLNGRPATIHGHLFESFSETFTQVDARQERFVIDGNRITCGGAMASFDLVLTLIGQHCGEIIRLDVASLFLHQTNQPFGNADNIPVRSKLVSRALVLMDQNIETPVPIPLIARHLGCSLKSLQRRFARSLNATPGQVYRHRRLIAVRSLVESTNLSIVEIAARCGYENASSMTRAFKNQFGTTPMDMRTD</sequence>
<dbReference type="CDD" id="cd03136">
    <property type="entry name" value="GATase1_AraC_ArgR_like"/>
    <property type="match status" value="1"/>
</dbReference>
<dbReference type="Proteomes" id="UP000885704">
    <property type="component" value="Unassembled WGS sequence"/>
</dbReference>
<gene>
    <name evidence="3" type="ORF">ENH63_13675</name>
</gene>
<dbReference type="PROSITE" id="PS01124">
    <property type="entry name" value="HTH_ARAC_FAMILY_2"/>
    <property type="match status" value="1"/>
</dbReference>
<evidence type="ECO:0000256" key="2">
    <source>
        <dbReference type="ARBA" id="ARBA00023163"/>
    </source>
</evidence>
<dbReference type="Gene3D" id="3.40.50.880">
    <property type="match status" value="1"/>
</dbReference>
<dbReference type="SUPFAM" id="SSF46689">
    <property type="entry name" value="Homeodomain-like"/>
    <property type="match status" value="2"/>
</dbReference>
<keyword evidence="1" id="KW-0805">Transcription regulation</keyword>
<protein>
    <submittedName>
        <fullName evidence="3">GlxA family transcriptional regulator</fullName>
    </submittedName>
</protein>
<dbReference type="EMBL" id="DRFN01000036">
    <property type="protein sequence ID" value="HDZ52791.1"/>
    <property type="molecule type" value="Genomic_DNA"/>
</dbReference>
<evidence type="ECO:0000313" key="3">
    <source>
        <dbReference type="EMBL" id="HDZ52791.1"/>
    </source>
</evidence>
<name>A0A7V1BGG5_9RHOB</name>
<accession>A0A7V1BGG5</accession>
<dbReference type="GO" id="GO:0043565">
    <property type="term" value="F:sequence-specific DNA binding"/>
    <property type="evidence" value="ECO:0007669"/>
    <property type="project" value="InterPro"/>
</dbReference>
<dbReference type="InterPro" id="IPR009057">
    <property type="entry name" value="Homeodomain-like_sf"/>
</dbReference>
<organism evidence="3">
    <name type="scientific">Sulfitobacter litoralis</name>
    <dbReference type="NCBI Taxonomy" id="335975"/>
    <lineage>
        <taxon>Bacteria</taxon>
        <taxon>Pseudomonadati</taxon>
        <taxon>Pseudomonadota</taxon>
        <taxon>Alphaproteobacteria</taxon>
        <taxon>Rhodobacterales</taxon>
        <taxon>Roseobacteraceae</taxon>
        <taxon>Sulfitobacter</taxon>
    </lineage>
</organism>
<keyword evidence="2" id="KW-0804">Transcription</keyword>
<proteinExistence type="predicted"/>
<dbReference type="Gene3D" id="1.10.10.60">
    <property type="entry name" value="Homeodomain-like"/>
    <property type="match status" value="1"/>
</dbReference>
<dbReference type="InterPro" id="IPR052158">
    <property type="entry name" value="INH-QAR"/>
</dbReference>
<dbReference type="Pfam" id="PF12833">
    <property type="entry name" value="HTH_18"/>
    <property type="match status" value="1"/>
</dbReference>
<dbReference type="InterPro" id="IPR029062">
    <property type="entry name" value="Class_I_gatase-like"/>
</dbReference>
<dbReference type="PANTHER" id="PTHR43130:SF3">
    <property type="entry name" value="HTH-TYPE TRANSCRIPTIONAL REGULATOR RV1931C"/>
    <property type="match status" value="1"/>
</dbReference>
<dbReference type="SUPFAM" id="SSF52317">
    <property type="entry name" value="Class I glutamine amidotransferase-like"/>
    <property type="match status" value="1"/>
</dbReference>
<evidence type="ECO:0000256" key="1">
    <source>
        <dbReference type="ARBA" id="ARBA00023015"/>
    </source>
</evidence>
<dbReference type="InterPro" id="IPR018060">
    <property type="entry name" value="HTH_AraC"/>
</dbReference>
<dbReference type="GO" id="GO:0003700">
    <property type="term" value="F:DNA-binding transcription factor activity"/>
    <property type="evidence" value="ECO:0007669"/>
    <property type="project" value="InterPro"/>
</dbReference>
<dbReference type="PANTHER" id="PTHR43130">
    <property type="entry name" value="ARAC-FAMILY TRANSCRIPTIONAL REGULATOR"/>
    <property type="match status" value="1"/>
</dbReference>
<comment type="caution">
    <text evidence="3">The sequence shown here is derived from an EMBL/GenBank/DDBJ whole genome shotgun (WGS) entry which is preliminary data.</text>
</comment>
<dbReference type="SMART" id="SM00342">
    <property type="entry name" value="HTH_ARAC"/>
    <property type="match status" value="1"/>
</dbReference>
<dbReference type="AlphaFoldDB" id="A0A7V1BGG5"/>
<reference evidence="3" key="1">
    <citation type="journal article" date="2020" name="mSystems">
        <title>Genome- and Community-Level Interaction Insights into Carbon Utilization and Element Cycling Functions of Hydrothermarchaeota in Hydrothermal Sediment.</title>
        <authorList>
            <person name="Zhou Z."/>
            <person name="Liu Y."/>
            <person name="Xu W."/>
            <person name="Pan J."/>
            <person name="Luo Z.H."/>
            <person name="Li M."/>
        </authorList>
    </citation>
    <scope>NUCLEOTIDE SEQUENCE [LARGE SCALE GENOMIC DNA]</scope>
    <source>
        <strain evidence="3">HyVt-323</strain>
    </source>
</reference>